<evidence type="ECO:0000313" key="1">
    <source>
        <dbReference type="EMBL" id="CAB4045531.1"/>
    </source>
</evidence>
<reference evidence="1" key="1">
    <citation type="submission" date="2020-04" db="EMBL/GenBank/DDBJ databases">
        <authorList>
            <person name="Alioto T."/>
            <person name="Alioto T."/>
            <person name="Gomez Garrido J."/>
        </authorList>
    </citation>
    <scope>NUCLEOTIDE SEQUENCE</scope>
    <source>
        <strain evidence="1">A484AB</strain>
    </source>
</reference>
<dbReference type="Pfam" id="PF00240">
    <property type="entry name" value="ubiquitin"/>
    <property type="match status" value="1"/>
</dbReference>
<accession>A0A6S7KWM2</accession>
<dbReference type="Gene3D" id="3.10.20.90">
    <property type="entry name" value="Phosphatidylinositol 3-kinase Catalytic Subunit, Chain A, domain 1"/>
    <property type="match status" value="1"/>
</dbReference>
<dbReference type="InterPro" id="IPR000626">
    <property type="entry name" value="Ubiquitin-like_dom"/>
</dbReference>
<sequence>CATASVKNRKKCSQCGNTATEDNEIYKEYLETLDFLFPPEEEADESAYQAECAATGIGSGKIYVTTISGESVTLSYYPLKKIFDIKKEVEKELRTPPEKQRLLYRNKELK</sequence>
<dbReference type="OrthoDB" id="6080783at2759"/>
<dbReference type="Proteomes" id="UP001152795">
    <property type="component" value="Unassembled WGS sequence"/>
</dbReference>
<evidence type="ECO:0000313" key="2">
    <source>
        <dbReference type="Proteomes" id="UP001152795"/>
    </source>
</evidence>
<proteinExistence type="predicted"/>
<name>A0A6S7KWM2_PARCT</name>
<dbReference type="SUPFAM" id="SSF54236">
    <property type="entry name" value="Ubiquitin-like"/>
    <property type="match status" value="1"/>
</dbReference>
<organism evidence="1 2">
    <name type="scientific">Paramuricea clavata</name>
    <name type="common">Red gorgonian</name>
    <name type="synonym">Violescent sea-whip</name>
    <dbReference type="NCBI Taxonomy" id="317549"/>
    <lineage>
        <taxon>Eukaryota</taxon>
        <taxon>Metazoa</taxon>
        <taxon>Cnidaria</taxon>
        <taxon>Anthozoa</taxon>
        <taxon>Octocorallia</taxon>
        <taxon>Malacalcyonacea</taxon>
        <taxon>Plexauridae</taxon>
        <taxon>Paramuricea</taxon>
    </lineage>
</organism>
<protein>
    <submittedName>
        <fullName evidence="1">Ubiquitin-60S ribosomal L40</fullName>
    </submittedName>
</protein>
<feature type="non-terminal residue" evidence="1">
    <location>
        <position position="110"/>
    </location>
</feature>
<dbReference type="PROSITE" id="PS50053">
    <property type="entry name" value="UBIQUITIN_2"/>
    <property type="match status" value="1"/>
</dbReference>
<gene>
    <name evidence="1" type="ORF">PACLA_8A058251</name>
</gene>
<dbReference type="AlphaFoldDB" id="A0A6S7KWM2"/>
<dbReference type="CDD" id="cd17039">
    <property type="entry name" value="Ubl_ubiquitin_like"/>
    <property type="match status" value="1"/>
</dbReference>
<comment type="caution">
    <text evidence="1">The sequence shown here is derived from an EMBL/GenBank/DDBJ whole genome shotgun (WGS) entry which is preliminary data.</text>
</comment>
<dbReference type="InterPro" id="IPR029071">
    <property type="entry name" value="Ubiquitin-like_domsf"/>
</dbReference>
<feature type="non-terminal residue" evidence="1">
    <location>
        <position position="1"/>
    </location>
</feature>
<dbReference type="EMBL" id="CACRXK020040095">
    <property type="protein sequence ID" value="CAB4045531.1"/>
    <property type="molecule type" value="Genomic_DNA"/>
</dbReference>
<keyword evidence="2" id="KW-1185">Reference proteome</keyword>